<name>A0ABR0VF59_REHGL</name>
<proteinExistence type="predicted"/>
<dbReference type="Gene3D" id="4.10.280.10">
    <property type="entry name" value="Helix-loop-helix DNA-binding domain"/>
    <property type="match status" value="1"/>
</dbReference>
<evidence type="ECO:0000256" key="5">
    <source>
        <dbReference type="ARBA" id="ARBA00023242"/>
    </source>
</evidence>
<dbReference type="InterPro" id="IPR036638">
    <property type="entry name" value="HLH_DNA-bd_sf"/>
</dbReference>
<reference evidence="8 9" key="1">
    <citation type="journal article" date="2021" name="Comput. Struct. Biotechnol. J.">
        <title>De novo genome assembly of the potent medicinal plant Rehmannia glutinosa using nanopore technology.</title>
        <authorList>
            <person name="Ma L."/>
            <person name="Dong C."/>
            <person name="Song C."/>
            <person name="Wang X."/>
            <person name="Zheng X."/>
            <person name="Niu Y."/>
            <person name="Chen S."/>
            <person name="Feng W."/>
        </authorList>
    </citation>
    <scope>NUCLEOTIDE SEQUENCE [LARGE SCALE GENOMIC DNA]</scope>
    <source>
        <strain evidence="8">DH-2019</strain>
    </source>
</reference>
<evidence type="ECO:0000256" key="2">
    <source>
        <dbReference type="ARBA" id="ARBA00023015"/>
    </source>
</evidence>
<keyword evidence="3" id="KW-0238">DNA-binding</keyword>
<feature type="compositionally biased region" description="Low complexity" evidence="6">
    <location>
        <begin position="286"/>
        <end position="296"/>
    </location>
</feature>
<evidence type="ECO:0000256" key="4">
    <source>
        <dbReference type="ARBA" id="ARBA00023163"/>
    </source>
</evidence>
<keyword evidence="4" id="KW-0804">Transcription</keyword>
<dbReference type="PANTHER" id="PTHR45844">
    <property type="entry name" value="TRANSCRIPTION FACTOR BHLH30"/>
    <property type="match status" value="1"/>
</dbReference>
<evidence type="ECO:0000313" key="8">
    <source>
        <dbReference type="EMBL" id="KAK6133809.1"/>
    </source>
</evidence>
<evidence type="ECO:0000259" key="7">
    <source>
        <dbReference type="PROSITE" id="PS50888"/>
    </source>
</evidence>
<dbReference type="InterPro" id="IPR011598">
    <property type="entry name" value="bHLH_dom"/>
</dbReference>
<dbReference type="Pfam" id="PF00010">
    <property type="entry name" value="HLH"/>
    <property type="match status" value="1"/>
</dbReference>
<comment type="subcellular location">
    <subcellularLocation>
        <location evidence="1">Nucleus</location>
    </subcellularLocation>
</comment>
<evidence type="ECO:0000256" key="1">
    <source>
        <dbReference type="ARBA" id="ARBA00004123"/>
    </source>
</evidence>
<accession>A0ABR0VF59</accession>
<dbReference type="EMBL" id="JABTTQ020001207">
    <property type="protein sequence ID" value="KAK6133809.1"/>
    <property type="molecule type" value="Genomic_DNA"/>
</dbReference>
<evidence type="ECO:0000313" key="9">
    <source>
        <dbReference type="Proteomes" id="UP001318860"/>
    </source>
</evidence>
<protein>
    <recommendedName>
        <fullName evidence="7">BHLH domain-containing protein</fullName>
    </recommendedName>
</protein>
<keyword evidence="2" id="KW-0805">Transcription regulation</keyword>
<gene>
    <name evidence="8" type="ORF">DH2020_032520</name>
</gene>
<comment type="caution">
    <text evidence="8">The sequence shown here is derived from an EMBL/GenBank/DDBJ whole genome shotgun (WGS) entry which is preliminary data.</text>
</comment>
<dbReference type="SUPFAM" id="SSF47459">
    <property type="entry name" value="HLH, helix-loop-helix DNA-binding domain"/>
    <property type="match status" value="1"/>
</dbReference>
<dbReference type="Proteomes" id="UP001318860">
    <property type="component" value="Unassembled WGS sequence"/>
</dbReference>
<dbReference type="InterPro" id="IPR045847">
    <property type="entry name" value="AIG1-like"/>
</dbReference>
<feature type="compositionally biased region" description="Polar residues" evidence="6">
    <location>
        <begin position="264"/>
        <end position="281"/>
    </location>
</feature>
<organism evidence="8 9">
    <name type="scientific">Rehmannia glutinosa</name>
    <name type="common">Chinese foxglove</name>
    <dbReference type="NCBI Taxonomy" id="99300"/>
    <lineage>
        <taxon>Eukaryota</taxon>
        <taxon>Viridiplantae</taxon>
        <taxon>Streptophyta</taxon>
        <taxon>Embryophyta</taxon>
        <taxon>Tracheophyta</taxon>
        <taxon>Spermatophyta</taxon>
        <taxon>Magnoliopsida</taxon>
        <taxon>eudicotyledons</taxon>
        <taxon>Gunneridae</taxon>
        <taxon>Pentapetalae</taxon>
        <taxon>asterids</taxon>
        <taxon>lamiids</taxon>
        <taxon>Lamiales</taxon>
        <taxon>Orobanchaceae</taxon>
        <taxon>Rehmannieae</taxon>
        <taxon>Rehmannia</taxon>
    </lineage>
</organism>
<evidence type="ECO:0000256" key="3">
    <source>
        <dbReference type="ARBA" id="ARBA00023125"/>
    </source>
</evidence>
<evidence type="ECO:0000256" key="6">
    <source>
        <dbReference type="SAM" id="MobiDB-lite"/>
    </source>
</evidence>
<sequence length="311" mass="34298">MQHQNSNSDAYFGIPEVSQILPPWNLPPAHAFNPAHFTTRDHEHDSFLVSPPSYGGLFNRRPPLGYEGLVISSESLENHGGSAGAAPFGLHAELQKLSAQEIMDAKALAASKSHSEAERRRRERINNHLAKLRSLLPSTTKELKRQTSQIEETSPVPTEIDELTVDNASDEDGKWIIKASICCEDRSDLLPDLIKTLKALRLKTLRAEITTLGGRVKNVLFITGENQESNSFNGYDEEEQENQQYSISSIQEALKAVMEKSNGDENGSGSVKRQRTNTNILEYSPSAATSATVATTNDRRLPPPLLPGFVL</sequence>
<keyword evidence="9" id="KW-1185">Reference proteome</keyword>
<feature type="region of interest" description="Disordered" evidence="6">
    <location>
        <begin position="259"/>
        <end position="311"/>
    </location>
</feature>
<feature type="domain" description="BHLH" evidence="7">
    <location>
        <begin position="109"/>
        <end position="163"/>
    </location>
</feature>
<dbReference type="PROSITE" id="PS50888">
    <property type="entry name" value="BHLH"/>
    <property type="match status" value="1"/>
</dbReference>
<dbReference type="PANTHER" id="PTHR45844:SF2">
    <property type="entry name" value="TRANSCRIPTION FACTOR BHLH30"/>
    <property type="match status" value="1"/>
</dbReference>
<feature type="compositionally biased region" description="Pro residues" evidence="6">
    <location>
        <begin position="302"/>
        <end position="311"/>
    </location>
</feature>
<keyword evidence="5" id="KW-0539">Nucleus</keyword>